<dbReference type="Proteomes" id="UP000236333">
    <property type="component" value="Unassembled WGS sequence"/>
</dbReference>
<evidence type="ECO:0000313" key="1">
    <source>
        <dbReference type="EMBL" id="PNH04871.1"/>
    </source>
</evidence>
<protein>
    <submittedName>
        <fullName evidence="1">Uncharacterized protein</fullName>
    </submittedName>
</protein>
<accession>A0A2J7ZX67</accession>
<dbReference type="EMBL" id="PGGS01000353">
    <property type="protein sequence ID" value="PNH04871.1"/>
    <property type="molecule type" value="Genomic_DNA"/>
</dbReference>
<sequence length="58" mass="6613">MSITTWDIKEAAFTSDVREVEELILTNKTWEKMSGIQPAFNVNGPTKVMYCPCFGNLR</sequence>
<name>A0A2J7ZX67_9CHLO</name>
<reference evidence="1 2" key="1">
    <citation type="journal article" date="2017" name="Mol. Biol. Evol.">
        <title>The 4-celled Tetrabaena socialis nuclear genome reveals the essential components for genetic control of cell number at the origin of multicellularity in the volvocine lineage.</title>
        <authorList>
            <person name="Featherston J."/>
            <person name="Arakaki Y."/>
            <person name="Hanschen E.R."/>
            <person name="Ferris P.J."/>
            <person name="Michod R.E."/>
            <person name="Olson B.J.S.C."/>
            <person name="Nozaki H."/>
            <person name="Durand P.M."/>
        </authorList>
    </citation>
    <scope>NUCLEOTIDE SEQUENCE [LARGE SCALE GENOMIC DNA]</scope>
    <source>
        <strain evidence="1 2">NIES-571</strain>
    </source>
</reference>
<dbReference type="OrthoDB" id="542800at2759"/>
<gene>
    <name evidence="1" type="ORF">TSOC_008951</name>
</gene>
<evidence type="ECO:0000313" key="2">
    <source>
        <dbReference type="Proteomes" id="UP000236333"/>
    </source>
</evidence>
<dbReference type="AlphaFoldDB" id="A0A2J7ZX67"/>
<comment type="caution">
    <text evidence="1">The sequence shown here is derived from an EMBL/GenBank/DDBJ whole genome shotgun (WGS) entry which is preliminary data.</text>
</comment>
<keyword evidence="2" id="KW-1185">Reference proteome</keyword>
<proteinExistence type="predicted"/>
<organism evidence="1 2">
    <name type="scientific">Tetrabaena socialis</name>
    <dbReference type="NCBI Taxonomy" id="47790"/>
    <lineage>
        <taxon>Eukaryota</taxon>
        <taxon>Viridiplantae</taxon>
        <taxon>Chlorophyta</taxon>
        <taxon>core chlorophytes</taxon>
        <taxon>Chlorophyceae</taxon>
        <taxon>CS clade</taxon>
        <taxon>Chlamydomonadales</taxon>
        <taxon>Tetrabaenaceae</taxon>
        <taxon>Tetrabaena</taxon>
    </lineage>
</organism>